<dbReference type="RefSeq" id="WP_055261874.1">
    <property type="nucleotide sequence ID" value="NZ_CYXV01000004.1"/>
</dbReference>
<dbReference type="AlphaFoldDB" id="A0A173S714"/>
<dbReference type="InterPro" id="IPR022555">
    <property type="entry name" value="DUF2577"/>
</dbReference>
<reference evidence="1 2" key="1">
    <citation type="submission" date="2015-09" db="EMBL/GenBank/DDBJ databases">
        <authorList>
            <consortium name="Pathogen Informatics"/>
        </authorList>
    </citation>
    <scope>NUCLEOTIDE SEQUENCE [LARGE SCALE GENOMIC DNA]</scope>
    <source>
        <strain evidence="1 2">2789STDY5608863</strain>
    </source>
</reference>
<proteinExistence type="predicted"/>
<evidence type="ECO:0000313" key="2">
    <source>
        <dbReference type="Proteomes" id="UP000095495"/>
    </source>
</evidence>
<organism evidence="1 2">
    <name type="scientific">Roseburia faecis</name>
    <dbReference type="NCBI Taxonomy" id="301302"/>
    <lineage>
        <taxon>Bacteria</taxon>
        <taxon>Bacillati</taxon>
        <taxon>Bacillota</taxon>
        <taxon>Clostridia</taxon>
        <taxon>Lachnospirales</taxon>
        <taxon>Lachnospiraceae</taxon>
        <taxon>Roseburia</taxon>
    </lineage>
</organism>
<protein>
    <submittedName>
        <fullName evidence="1">Protein of uncharacterized function (DUF2577)</fullName>
    </submittedName>
</protein>
<dbReference type="Pfam" id="PF10844">
    <property type="entry name" value="DUF2577"/>
    <property type="match status" value="1"/>
</dbReference>
<accession>A0A173S714</accession>
<gene>
    <name evidence="1" type="ORF">ERS852420_01114</name>
</gene>
<sequence>MSDSLVQLIKKIAMDAVRSAKMSDYKIGTVSGVSPLIIKMSNTLEIDEDFLHLSRNVTDYEVEIKIGDVIQSRTVLNSLKVGEKVLMLRKSGGQEYIIIDRVVN</sequence>
<dbReference type="Proteomes" id="UP000095495">
    <property type="component" value="Unassembled WGS sequence"/>
</dbReference>
<name>A0A173S714_9FIRM</name>
<evidence type="ECO:0000313" key="1">
    <source>
        <dbReference type="EMBL" id="CUM85756.1"/>
    </source>
</evidence>
<dbReference type="EMBL" id="CYXV01000004">
    <property type="protein sequence ID" value="CUM85756.1"/>
    <property type="molecule type" value="Genomic_DNA"/>
</dbReference>